<sequence>MTTMKDKVVIVTGARSGIGLATAQLFAKEGASVALVDINEPTQEAQDLVEAGYNAISIRCDVSIEKDVEAMVEKTVEVFGKLDYAYNNAGIQSPVTDTADLTEEEYDNVMNVNLRGIWLCMKYELRQLRKQGTEGAIVNCSSLGGLVGIAGRSAYHASKHGILGLTKSSALEYAAKGIRINAVCPGIIETPMVGRMLTTESDEMQELMKTVPIGRLAKPEEVASVVLWLCSPAASYVIGQGIAVDGGYTVH</sequence>
<dbReference type="Gene3D" id="3.40.50.720">
    <property type="entry name" value="NAD(P)-binding Rossmann-like Domain"/>
    <property type="match status" value="1"/>
</dbReference>
<proteinExistence type="inferred from homology"/>
<accession>A0A3D8WWY3</accession>
<gene>
    <name evidence="3" type="ORF">C3744_22315</name>
</gene>
<dbReference type="FunFam" id="3.40.50.720:FF:000084">
    <property type="entry name" value="Short-chain dehydrogenase reductase"/>
    <property type="match status" value="1"/>
</dbReference>
<evidence type="ECO:0000256" key="1">
    <source>
        <dbReference type="ARBA" id="ARBA00006484"/>
    </source>
</evidence>
<comment type="similarity">
    <text evidence="1">Belongs to the short-chain dehydrogenases/reductases (SDR) family.</text>
</comment>
<dbReference type="EMBL" id="PQWM01000029">
    <property type="protein sequence ID" value="RDZ11102.1"/>
    <property type="molecule type" value="Genomic_DNA"/>
</dbReference>
<comment type="caution">
    <text evidence="3">The sequence shown here is derived from an EMBL/GenBank/DDBJ whole genome shotgun (WGS) entry which is preliminary data.</text>
</comment>
<dbReference type="PANTHER" id="PTHR24321:SF8">
    <property type="entry name" value="ESTRADIOL 17-BETA-DEHYDROGENASE 8-RELATED"/>
    <property type="match status" value="1"/>
</dbReference>
<dbReference type="PRINTS" id="PR00080">
    <property type="entry name" value="SDRFAMILY"/>
</dbReference>
<name>A0A3D8WWY3_PRIMG</name>
<dbReference type="SUPFAM" id="SSF51735">
    <property type="entry name" value="NAD(P)-binding Rossmann-fold domains"/>
    <property type="match status" value="1"/>
</dbReference>
<dbReference type="GO" id="GO:0016491">
    <property type="term" value="F:oxidoreductase activity"/>
    <property type="evidence" value="ECO:0007669"/>
    <property type="project" value="UniProtKB-KW"/>
</dbReference>
<dbReference type="Pfam" id="PF13561">
    <property type="entry name" value="adh_short_C2"/>
    <property type="match status" value="1"/>
</dbReference>
<evidence type="ECO:0000313" key="4">
    <source>
        <dbReference type="Proteomes" id="UP000256519"/>
    </source>
</evidence>
<dbReference type="PANTHER" id="PTHR24321">
    <property type="entry name" value="DEHYDROGENASES, SHORT CHAIN"/>
    <property type="match status" value="1"/>
</dbReference>
<dbReference type="RefSeq" id="WP_116077158.1">
    <property type="nucleotide sequence ID" value="NZ_CP187630.1"/>
</dbReference>
<dbReference type="PRINTS" id="PR00081">
    <property type="entry name" value="GDHRDH"/>
</dbReference>
<dbReference type="InterPro" id="IPR002347">
    <property type="entry name" value="SDR_fam"/>
</dbReference>
<protein>
    <submittedName>
        <fullName evidence="3">Oxidoreductase</fullName>
    </submittedName>
</protein>
<dbReference type="CDD" id="cd05233">
    <property type="entry name" value="SDR_c"/>
    <property type="match status" value="1"/>
</dbReference>
<organism evidence="3 4">
    <name type="scientific">Priestia megaterium</name>
    <name type="common">Bacillus megaterium</name>
    <dbReference type="NCBI Taxonomy" id="1404"/>
    <lineage>
        <taxon>Bacteria</taxon>
        <taxon>Bacillati</taxon>
        <taxon>Bacillota</taxon>
        <taxon>Bacilli</taxon>
        <taxon>Bacillales</taxon>
        <taxon>Bacillaceae</taxon>
        <taxon>Priestia</taxon>
    </lineage>
</organism>
<reference evidence="3 4" key="1">
    <citation type="journal article" date="2018" name="Appl. Environ. Microbiol.">
        <title>Antimicrobial susceptibility testing and tentative epidemiological cut-off values of five Bacillus species relevant for use as animal feed additives or for plant protection.</title>
        <authorList>
            <person name="Agerso Y."/>
            <person name="Stuer-Lauridsen B."/>
            <person name="Bjerre K."/>
            <person name="Jensen M.G."/>
            <person name="Johansen E."/>
            <person name="Bennedsen M."/>
            <person name="Brockmann E."/>
            <person name="Nielsen B."/>
        </authorList>
    </citation>
    <scope>NUCLEOTIDE SEQUENCE [LARGE SCALE GENOMIC DNA]</scope>
    <source>
        <strain evidence="3 4">CHCC20162</strain>
    </source>
</reference>
<evidence type="ECO:0000256" key="2">
    <source>
        <dbReference type="ARBA" id="ARBA00023002"/>
    </source>
</evidence>
<dbReference type="GO" id="GO:0008206">
    <property type="term" value="P:bile acid metabolic process"/>
    <property type="evidence" value="ECO:0007669"/>
    <property type="project" value="UniProtKB-ARBA"/>
</dbReference>
<dbReference type="AlphaFoldDB" id="A0A3D8WWY3"/>
<dbReference type="NCBIfam" id="NF005559">
    <property type="entry name" value="PRK07231.1"/>
    <property type="match status" value="1"/>
</dbReference>
<evidence type="ECO:0000313" key="3">
    <source>
        <dbReference type="EMBL" id="RDZ11102.1"/>
    </source>
</evidence>
<dbReference type="InterPro" id="IPR036291">
    <property type="entry name" value="NAD(P)-bd_dom_sf"/>
</dbReference>
<keyword evidence="2" id="KW-0560">Oxidoreductase</keyword>
<dbReference type="Proteomes" id="UP000256519">
    <property type="component" value="Unassembled WGS sequence"/>
</dbReference>